<sequence>MWGSSIAEGVDVRLDLLQINLVMGGSLSQQLSIVDSLSSRQDLLSPHEHVIGVGVFRVVWIWHCVEGSNSQWVLIQHVEVSIILFLDKTSKQLFIGCAEVLLVSHLDPGLAQHGQGLGVLQPQSGLQEFERLTGELLVHRLDLCLEVVSQALEDLHHGVSDGVNHFVVMVAEGHLNIQTHELSQVTVGVGVLRPENWRWF</sequence>
<reference evidence="1" key="1">
    <citation type="submission" date="2011-02" db="EMBL/GenBank/DDBJ databases">
        <title>Characterization Chromosome 2 mRNA in grouper Epinephelus bruneus.</title>
        <authorList>
            <person name="Harikrishnan R."/>
            <person name="Kim J.-S."/>
            <person name="Heo M.-S."/>
        </authorList>
    </citation>
    <scope>NUCLEOTIDE SEQUENCE</scope>
</reference>
<evidence type="ECO:0000313" key="1">
    <source>
        <dbReference type="EMBL" id="AEB31304.1"/>
    </source>
</evidence>
<dbReference type="AlphaFoldDB" id="F5BZP4"/>
<organism evidence="1">
    <name type="scientific">Epinephelus bruneus</name>
    <name type="common">Longtooth grouper</name>
    <dbReference type="NCBI Taxonomy" id="323802"/>
    <lineage>
        <taxon>Eukaryota</taxon>
        <taxon>Metazoa</taxon>
        <taxon>Chordata</taxon>
        <taxon>Craniata</taxon>
        <taxon>Vertebrata</taxon>
        <taxon>Euteleostomi</taxon>
        <taxon>Actinopterygii</taxon>
        <taxon>Neopterygii</taxon>
        <taxon>Teleostei</taxon>
        <taxon>Neoteleostei</taxon>
        <taxon>Acanthomorphata</taxon>
        <taxon>Eupercaria</taxon>
        <taxon>Perciformes</taxon>
        <taxon>Serranoidei</taxon>
        <taxon>Serranidae</taxon>
        <taxon>Epinephelinae</taxon>
        <taxon>Epinephelini</taxon>
        <taxon>Epinephelus</taxon>
    </lineage>
</organism>
<protein>
    <submittedName>
        <fullName evidence="1">Uncharacterized protein</fullName>
    </submittedName>
</protein>
<accession>F5BZP4</accession>
<proteinExistence type="evidence at transcript level"/>
<feature type="non-terminal residue" evidence="1">
    <location>
        <position position="200"/>
    </location>
</feature>
<dbReference type="EMBL" id="JF430637">
    <property type="protein sequence ID" value="AEB31304.1"/>
    <property type="molecule type" value="mRNA"/>
</dbReference>
<name>F5BZP4_EPIBR</name>